<gene>
    <name evidence="2" type="primary">CELF4</name>
    <name evidence="2" type="ORF">SNEC2469_LOCUS5180</name>
</gene>
<dbReference type="OrthoDB" id="408432at2759"/>
<evidence type="ECO:0000313" key="2">
    <source>
        <dbReference type="EMBL" id="CAE7250769.1"/>
    </source>
</evidence>
<sequence>MCALRNLGPSLERGPCPGIIFPKDCQLDEDGQKYLNSHSYSFKSLLHGTKPKQSWEFGSNVARACDCTFAVVATFAVSMGACLLPWALAILCVLTAGYVIGKLACSMFILVLSVLVGKIHKNQHERAVVFWSWFPCWKFLLCCVGCLAGALTGHQLYQNYWQQYSDISLLKAYHGIDPSVVPGSQIQDSGAVDFVSASVDSEHGGCFMNAGTTYCVAPIVANGTIHHSVGGAPRYGSFDYFAVGVDCCSCPNINFRCGAWRHPWAEGGIRSTDLEARPFFRLAVDEWASTYRKTSNHPLFFEWVESPVAHWKSLRHQFLHRLLLALVCCIGIVMAFTLTLARLLQALVVHGFASPLNVPAPPEGFETAWARFLPEMLESYKESQLQQNATSCAESRESYYGAVDTSSTSSA</sequence>
<comment type="caution">
    <text evidence="2">The sequence shown here is derived from an EMBL/GenBank/DDBJ whole genome shotgun (WGS) entry which is preliminary data.</text>
</comment>
<evidence type="ECO:0000313" key="3">
    <source>
        <dbReference type="Proteomes" id="UP000601435"/>
    </source>
</evidence>
<name>A0A812LWA4_9DINO</name>
<feature type="transmembrane region" description="Helical" evidence="1">
    <location>
        <begin position="322"/>
        <end position="344"/>
    </location>
</feature>
<keyword evidence="1" id="KW-0812">Transmembrane</keyword>
<dbReference type="AlphaFoldDB" id="A0A812LWA4"/>
<organism evidence="2 3">
    <name type="scientific">Symbiodinium necroappetens</name>
    <dbReference type="NCBI Taxonomy" id="1628268"/>
    <lineage>
        <taxon>Eukaryota</taxon>
        <taxon>Sar</taxon>
        <taxon>Alveolata</taxon>
        <taxon>Dinophyceae</taxon>
        <taxon>Suessiales</taxon>
        <taxon>Symbiodiniaceae</taxon>
        <taxon>Symbiodinium</taxon>
    </lineage>
</organism>
<evidence type="ECO:0000256" key="1">
    <source>
        <dbReference type="SAM" id="Phobius"/>
    </source>
</evidence>
<proteinExistence type="predicted"/>
<keyword evidence="1" id="KW-0472">Membrane</keyword>
<protein>
    <submittedName>
        <fullName evidence="2">CELF4 protein</fullName>
    </submittedName>
</protein>
<keyword evidence="3" id="KW-1185">Reference proteome</keyword>
<feature type="transmembrane region" description="Helical" evidence="1">
    <location>
        <begin position="96"/>
        <end position="116"/>
    </location>
</feature>
<keyword evidence="1" id="KW-1133">Transmembrane helix</keyword>
<reference evidence="2" key="1">
    <citation type="submission" date="2021-02" db="EMBL/GenBank/DDBJ databases">
        <authorList>
            <person name="Dougan E. K."/>
            <person name="Rhodes N."/>
            <person name="Thang M."/>
            <person name="Chan C."/>
        </authorList>
    </citation>
    <scope>NUCLEOTIDE SEQUENCE</scope>
</reference>
<accession>A0A812LWA4</accession>
<dbReference type="Proteomes" id="UP000601435">
    <property type="component" value="Unassembled WGS sequence"/>
</dbReference>
<dbReference type="EMBL" id="CAJNJA010009808">
    <property type="protein sequence ID" value="CAE7250769.1"/>
    <property type="molecule type" value="Genomic_DNA"/>
</dbReference>
<feature type="transmembrane region" description="Helical" evidence="1">
    <location>
        <begin position="69"/>
        <end position="90"/>
    </location>
</feature>